<feature type="domain" description="Bifunctional glucose-6-phosphate/mannose-6-phosphate isomerase C-terminal" evidence="4">
    <location>
        <begin position="220"/>
        <end position="371"/>
    </location>
</feature>
<dbReference type="Gene3D" id="3.40.50.10490">
    <property type="entry name" value="Glucose-6-phosphate isomerase like protein, domain 1"/>
    <property type="match status" value="1"/>
</dbReference>
<dbReference type="RefSeq" id="WP_344293896.1">
    <property type="nucleotide sequence ID" value="NZ_BAAAPF010000306.1"/>
</dbReference>
<feature type="region of interest" description="Disordered" evidence="3">
    <location>
        <begin position="313"/>
        <end position="347"/>
    </location>
</feature>
<gene>
    <name evidence="5" type="ORF">GCM10009802_57890</name>
</gene>
<dbReference type="SUPFAM" id="SSF53697">
    <property type="entry name" value="SIS domain"/>
    <property type="match status" value="1"/>
</dbReference>
<organism evidence="5 6">
    <name type="scientific">Streptomyces synnematoformans</name>
    <dbReference type="NCBI Taxonomy" id="415721"/>
    <lineage>
        <taxon>Bacteria</taxon>
        <taxon>Bacillati</taxon>
        <taxon>Actinomycetota</taxon>
        <taxon>Actinomycetes</taxon>
        <taxon>Kitasatosporales</taxon>
        <taxon>Streptomycetaceae</taxon>
        <taxon>Streptomyces</taxon>
    </lineage>
</organism>
<keyword evidence="2" id="KW-0413">Isomerase</keyword>
<feature type="compositionally biased region" description="Low complexity" evidence="3">
    <location>
        <begin position="322"/>
        <end position="333"/>
    </location>
</feature>
<protein>
    <submittedName>
        <fullName evidence="5">SIS domain-containing protein</fullName>
    </submittedName>
</protein>
<dbReference type="EMBL" id="BAAAPF010000306">
    <property type="protein sequence ID" value="GAA1501416.1"/>
    <property type="molecule type" value="Genomic_DNA"/>
</dbReference>
<proteinExistence type="inferred from homology"/>
<evidence type="ECO:0000256" key="2">
    <source>
        <dbReference type="ARBA" id="ARBA00023235"/>
    </source>
</evidence>
<comment type="similarity">
    <text evidence="1">Belongs to the PGI/PMI family.</text>
</comment>
<dbReference type="InterPro" id="IPR019490">
    <property type="entry name" value="Glu6P/Mann6P_isomerase_C"/>
</dbReference>
<dbReference type="Pfam" id="PF10432">
    <property type="entry name" value="bact-PGI_C"/>
    <property type="match status" value="1"/>
</dbReference>
<sequence length="373" mass="38542">MLDETLLDNPEELGRADARGLLRGVAQAGAQVRVAARQAAESDLARVRPDGRPRALLVAAPGCVADTTADLLRALTGGACPVAALRPTGARPEPSALTWTLPGWAGPYDLLLIATDYGREPGLTALVEQAYRRGCTVAAVAPRTSAVTEIVTSRGLALPLLRAPGEQIETGGLWPLLTPLLALADRIGLLTAPDDVLTRVADRLDIVAERCGPATETYANPAKTLAAELAESLPLLWSEGPLAGVAAQYFAHRLAAVAGRPALPAALPDALAAHGMLLSESFTSGADPDDIFRDRVDEPAALRARVVLLHEDSADGSRTPREAAPAARELAAAQGTPVSELEPSDGAPLETAGELLATADFTAVYLALAAGSA</sequence>
<evidence type="ECO:0000313" key="6">
    <source>
        <dbReference type="Proteomes" id="UP001500443"/>
    </source>
</evidence>
<dbReference type="InterPro" id="IPR046348">
    <property type="entry name" value="SIS_dom_sf"/>
</dbReference>
<evidence type="ECO:0000259" key="4">
    <source>
        <dbReference type="Pfam" id="PF10432"/>
    </source>
</evidence>
<evidence type="ECO:0000313" key="5">
    <source>
        <dbReference type="EMBL" id="GAA1501416.1"/>
    </source>
</evidence>
<name>A0ABN1ZN87_9ACTN</name>
<dbReference type="Proteomes" id="UP001500443">
    <property type="component" value="Unassembled WGS sequence"/>
</dbReference>
<evidence type="ECO:0000256" key="3">
    <source>
        <dbReference type="SAM" id="MobiDB-lite"/>
    </source>
</evidence>
<keyword evidence="6" id="KW-1185">Reference proteome</keyword>
<reference evidence="5 6" key="1">
    <citation type="journal article" date="2019" name="Int. J. Syst. Evol. Microbiol.">
        <title>The Global Catalogue of Microorganisms (GCM) 10K type strain sequencing project: providing services to taxonomists for standard genome sequencing and annotation.</title>
        <authorList>
            <consortium name="The Broad Institute Genomics Platform"/>
            <consortium name="The Broad Institute Genome Sequencing Center for Infectious Disease"/>
            <person name="Wu L."/>
            <person name="Ma J."/>
        </authorList>
    </citation>
    <scope>NUCLEOTIDE SEQUENCE [LARGE SCALE GENOMIC DNA]</scope>
    <source>
        <strain evidence="5 6">JCM 15481</strain>
    </source>
</reference>
<comment type="caution">
    <text evidence="5">The sequence shown here is derived from an EMBL/GenBank/DDBJ whole genome shotgun (WGS) entry which is preliminary data.</text>
</comment>
<evidence type="ECO:0000256" key="1">
    <source>
        <dbReference type="ARBA" id="ARBA00010523"/>
    </source>
</evidence>
<accession>A0ABN1ZN87</accession>